<evidence type="ECO:0000313" key="1">
    <source>
        <dbReference type="EMBL" id="MDR6784510.1"/>
    </source>
</evidence>
<keyword evidence="1" id="KW-0378">Hydrolase</keyword>
<name>A0ACC6KYQ8_9SPHI</name>
<evidence type="ECO:0000313" key="2">
    <source>
        <dbReference type="Proteomes" id="UP001246858"/>
    </source>
</evidence>
<gene>
    <name evidence="1" type="ORF">J2X78_003075</name>
</gene>
<proteinExistence type="predicted"/>
<organism evidence="1 2">
    <name type="scientific">Pedobacter africanus</name>
    <dbReference type="NCBI Taxonomy" id="151894"/>
    <lineage>
        <taxon>Bacteria</taxon>
        <taxon>Pseudomonadati</taxon>
        <taxon>Bacteroidota</taxon>
        <taxon>Sphingobacteriia</taxon>
        <taxon>Sphingobacteriales</taxon>
        <taxon>Sphingobacteriaceae</taxon>
        <taxon>Pedobacter</taxon>
    </lineage>
</organism>
<keyword evidence="1" id="KW-0645">Protease</keyword>
<dbReference type="Proteomes" id="UP001246858">
    <property type="component" value="Unassembled WGS sequence"/>
</dbReference>
<sequence>MKNFSSTRFVKILVLSISLSLVSSLSIAQSFTNDAKLQERYQKSIDSVLAKTNTISAEESQKSLLDTLNKVNLNLVKPSKKKLVPSDIYEYVKRATVITACAYLCPRCSHTHLSESSGYLIDAKGIMVTNYHVMAQYAFMKDGNKPVGFFARLADGRTYAVKAILAASKKNDLAVLQLETNGAANLPVLPLAHSAKVGDHVYVVGHPKGMHYFFSQGNVTNKYFENAGDPNNKFFREMMTISADYATGSSGGPVVDVHGNVVGTVSNTNMLMHSDANPSVQMVVKNTVPVESLWKLISK</sequence>
<accession>A0ACC6KYQ8</accession>
<reference evidence="1" key="1">
    <citation type="submission" date="2023-07" db="EMBL/GenBank/DDBJ databases">
        <title>Sorghum-associated microbial communities from plants grown in Nebraska, USA.</title>
        <authorList>
            <person name="Schachtman D."/>
        </authorList>
    </citation>
    <scope>NUCLEOTIDE SEQUENCE</scope>
    <source>
        <strain evidence="1">2697</strain>
    </source>
</reference>
<keyword evidence="2" id="KW-1185">Reference proteome</keyword>
<comment type="caution">
    <text evidence="1">The sequence shown here is derived from an EMBL/GenBank/DDBJ whole genome shotgun (WGS) entry which is preliminary data.</text>
</comment>
<dbReference type="EMBL" id="JAVDTF010000002">
    <property type="protein sequence ID" value="MDR6784510.1"/>
    <property type="molecule type" value="Genomic_DNA"/>
</dbReference>
<protein>
    <submittedName>
        <fullName evidence="1">S1-C subfamily serine protease</fullName>
    </submittedName>
</protein>